<evidence type="ECO:0000256" key="1">
    <source>
        <dbReference type="SAM" id="MobiDB-lite"/>
    </source>
</evidence>
<reference evidence="2 3" key="1">
    <citation type="submission" date="2022-11" db="EMBL/GenBank/DDBJ databases">
        <title>Whole genome sequence of Eschrichtius robustus ER-17-0199.</title>
        <authorList>
            <person name="Bruniche-Olsen A."/>
            <person name="Black A.N."/>
            <person name="Fields C.J."/>
            <person name="Walden K."/>
            <person name="Dewoody J.A."/>
        </authorList>
    </citation>
    <scope>NUCLEOTIDE SEQUENCE [LARGE SCALE GENOMIC DNA]</scope>
    <source>
        <strain evidence="2">ER-17-0199</strain>
        <tissue evidence="2">Blubber</tissue>
    </source>
</reference>
<evidence type="ECO:0000313" key="2">
    <source>
        <dbReference type="EMBL" id="KAJ8780178.1"/>
    </source>
</evidence>
<feature type="region of interest" description="Disordered" evidence="1">
    <location>
        <begin position="48"/>
        <end position="77"/>
    </location>
</feature>
<organism evidence="2 3">
    <name type="scientific">Eschrichtius robustus</name>
    <name type="common">California gray whale</name>
    <name type="synonym">Eschrichtius gibbosus</name>
    <dbReference type="NCBI Taxonomy" id="9764"/>
    <lineage>
        <taxon>Eukaryota</taxon>
        <taxon>Metazoa</taxon>
        <taxon>Chordata</taxon>
        <taxon>Craniata</taxon>
        <taxon>Vertebrata</taxon>
        <taxon>Euteleostomi</taxon>
        <taxon>Mammalia</taxon>
        <taxon>Eutheria</taxon>
        <taxon>Laurasiatheria</taxon>
        <taxon>Artiodactyla</taxon>
        <taxon>Whippomorpha</taxon>
        <taxon>Cetacea</taxon>
        <taxon>Mysticeti</taxon>
        <taxon>Eschrichtiidae</taxon>
        <taxon>Eschrichtius</taxon>
    </lineage>
</organism>
<gene>
    <name evidence="2" type="ORF">J1605_011781</name>
</gene>
<accession>A0AB34GLK8</accession>
<dbReference type="AlphaFoldDB" id="A0AB34GLK8"/>
<protein>
    <submittedName>
        <fullName evidence="2">Uncharacterized protein</fullName>
    </submittedName>
</protein>
<dbReference type="EMBL" id="JAIQCJ010002164">
    <property type="protein sequence ID" value="KAJ8780178.1"/>
    <property type="molecule type" value="Genomic_DNA"/>
</dbReference>
<feature type="region of interest" description="Disordered" evidence="1">
    <location>
        <begin position="133"/>
        <end position="206"/>
    </location>
</feature>
<keyword evidence="3" id="KW-1185">Reference proteome</keyword>
<sequence>MSAWGQGTLVTVSSGETALCLLCPGLGGHLQRVLGPCGTLGGPQGRLLPRPSASPSCGNGASAGGTQSGPSGLHAQGRRDLGVGLRVGPGGCQGLGFLYTPQRGPRHCGYTGPWGQGILVTVSSVITIVWTSGAKGSLSPSPQVAEEGGDCRCWEPKPAGPGEGTEGSGTQWTGEDRDPEEEREQEAQRDRPRAQPSCAGFLHEVP</sequence>
<dbReference type="Proteomes" id="UP001159641">
    <property type="component" value="Unassembled WGS sequence"/>
</dbReference>
<proteinExistence type="predicted"/>
<evidence type="ECO:0000313" key="3">
    <source>
        <dbReference type="Proteomes" id="UP001159641"/>
    </source>
</evidence>
<comment type="caution">
    <text evidence="2">The sequence shown here is derived from an EMBL/GenBank/DDBJ whole genome shotgun (WGS) entry which is preliminary data.</text>
</comment>
<name>A0AB34GLK8_ESCRO</name>